<evidence type="ECO:0000313" key="7">
    <source>
        <dbReference type="EMBL" id="PNG24766.1"/>
    </source>
</evidence>
<evidence type="ECO:0000256" key="5">
    <source>
        <dbReference type="ARBA" id="ARBA00023098"/>
    </source>
</evidence>
<dbReference type="InterPro" id="IPR003333">
    <property type="entry name" value="CMAS"/>
</dbReference>
<dbReference type="GO" id="GO:0008610">
    <property type="term" value="P:lipid biosynthetic process"/>
    <property type="evidence" value="ECO:0007669"/>
    <property type="project" value="InterPro"/>
</dbReference>
<evidence type="ECO:0000256" key="2">
    <source>
        <dbReference type="ARBA" id="ARBA00022603"/>
    </source>
</evidence>
<organism evidence="7 8">
    <name type="scientific">Methylocella silvestris</name>
    <dbReference type="NCBI Taxonomy" id="199596"/>
    <lineage>
        <taxon>Bacteria</taxon>
        <taxon>Pseudomonadati</taxon>
        <taxon>Pseudomonadota</taxon>
        <taxon>Alphaproteobacteria</taxon>
        <taxon>Hyphomicrobiales</taxon>
        <taxon>Beijerinckiaceae</taxon>
        <taxon>Methylocella</taxon>
    </lineage>
</organism>
<keyword evidence="4" id="KW-0949">S-adenosyl-L-methionine</keyword>
<keyword evidence="5" id="KW-0443">Lipid metabolism</keyword>
<sequence>MTNEINEGERLLAPQDVRANVRHLILHTLLRKMTIGSLTIITPGGETIRHRGAQPGPGAEIHVRRWRAIRRLFLEGNTGFGAAYLEGDWTTPNLAALIELAARNDSGLQNAMSGFFPVRMLNRLRHALRANTRRGSRRNIMDHYDLGNEFFGLWLDEDMNYSSALFHEPNLTLEAAQEAKQNFILDQLALSGGERVLEIGCGWGSLAQKLIERGCEVTGITLSPAQRDYTMARLARAGLAGRADIRLQDYRDVTGTFDRVVSIEMLEAVGKHFWPAYFDVMRARLSYEGLAAIQVITIEDARFSSYESASDFIQRYVFPGGMLPSPSLLRKNITDAGFDLLAIRAFGESYAATLAEWATRFQKNWATIETLGFDLRFRKLWEYYLGYCEGGFRSGATDVGLYVLSRSGAASAKTRPL</sequence>
<keyword evidence="3 7" id="KW-0808">Transferase</keyword>
<evidence type="ECO:0000256" key="6">
    <source>
        <dbReference type="PIRSR" id="PIRSR003085-1"/>
    </source>
</evidence>
<feature type="active site" evidence="6">
    <location>
        <position position="388"/>
    </location>
</feature>
<dbReference type="CDD" id="cd02440">
    <property type="entry name" value="AdoMet_MTases"/>
    <property type="match status" value="1"/>
</dbReference>
<dbReference type="Pfam" id="PF02353">
    <property type="entry name" value="CMAS"/>
    <property type="match status" value="1"/>
</dbReference>
<dbReference type="OrthoDB" id="9782855at2"/>
<dbReference type="Proteomes" id="UP000236286">
    <property type="component" value="Unassembled WGS sequence"/>
</dbReference>
<evidence type="ECO:0000256" key="1">
    <source>
        <dbReference type="ARBA" id="ARBA00010815"/>
    </source>
</evidence>
<gene>
    <name evidence="7" type="ORF">CR492_16815</name>
</gene>
<dbReference type="PANTHER" id="PTHR43667">
    <property type="entry name" value="CYCLOPROPANE-FATTY-ACYL-PHOSPHOLIPID SYNTHASE"/>
    <property type="match status" value="1"/>
</dbReference>
<dbReference type="InterPro" id="IPR029063">
    <property type="entry name" value="SAM-dependent_MTases_sf"/>
</dbReference>
<dbReference type="Gene3D" id="3.40.50.150">
    <property type="entry name" value="Vaccinia Virus protein VP39"/>
    <property type="match status" value="1"/>
</dbReference>
<dbReference type="GO" id="GO:0032259">
    <property type="term" value="P:methylation"/>
    <property type="evidence" value="ECO:0007669"/>
    <property type="project" value="UniProtKB-KW"/>
</dbReference>
<dbReference type="RefSeq" id="WP_102844891.1">
    <property type="nucleotide sequence ID" value="NZ_PDZR01000024.1"/>
</dbReference>
<evidence type="ECO:0000313" key="8">
    <source>
        <dbReference type="Proteomes" id="UP000236286"/>
    </source>
</evidence>
<keyword evidence="2 7" id="KW-0489">Methyltransferase</keyword>
<evidence type="ECO:0000256" key="3">
    <source>
        <dbReference type="ARBA" id="ARBA00022679"/>
    </source>
</evidence>
<dbReference type="AlphaFoldDB" id="A0A2J7TDB6"/>
<dbReference type="InterPro" id="IPR050723">
    <property type="entry name" value="CFA/CMAS"/>
</dbReference>
<dbReference type="SUPFAM" id="SSF53335">
    <property type="entry name" value="S-adenosyl-L-methionine-dependent methyltransferases"/>
    <property type="match status" value="1"/>
</dbReference>
<dbReference type="GO" id="GO:0008168">
    <property type="term" value="F:methyltransferase activity"/>
    <property type="evidence" value="ECO:0007669"/>
    <property type="project" value="UniProtKB-KW"/>
</dbReference>
<accession>A0A2J7TDB6</accession>
<dbReference type="EMBL" id="PDZR01000024">
    <property type="protein sequence ID" value="PNG24766.1"/>
    <property type="molecule type" value="Genomic_DNA"/>
</dbReference>
<evidence type="ECO:0000256" key="4">
    <source>
        <dbReference type="ARBA" id="ARBA00022691"/>
    </source>
</evidence>
<proteinExistence type="inferred from homology"/>
<comment type="similarity">
    <text evidence="1">Belongs to the CFA/CMAS family.</text>
</comment>
<dbReference type="PIRSF" id="PIRSF003085">
    <property type="entry name" value="CMAS"/>
    <property type="match status" value="1"/>
</dbReference>
<name>A0A2J7TDB6_METSI</name>
<reference evidence="7 8" key="1">
    <citation type="submission" date="2017-10" db="EMBL/GenBank/DDBJ databases">
        <title>Genome announcement of Methylocella silvestris TVC from permafrost.</title>
        <authorList>
            <person name="Wang J."/>
            <person name="Geng K."/>
            <person name="Ul-Haque F."/>
            <person name="Crombie A.T."/>
            <person name="Street L.E."/>
            <person name="Wookey P.A."/>
            <person name="Murrell J.C."/>
            <person name="Pratscher J."/>
        </authorList>
    </citation>
    <scope>NUCLEOTIDE SEQUENCE [LARGE SCALE GENOMIC DNA]</scope>
    <source>
        <strain evidence="7 8">TVC</strain>
    </source>
</reference>
<protein>
    <submittedName>
        <fullName evidence="7">SAM-dependent methyltransferase</fullName>
    </submittedName>
</protein>
<dbReference type="PANTHER" id="PTHR43667:SF2">
    <property type="entry name" value="FATTY ACID C-METHYL TRANSFERASE"/>
    <property type="match status" value="1"/>
</dbReference>
<comment type="caution">
    <text evidence="7">The sequence shown here is derived from an EMBL/GenBank/DDBJ whole genome shotgun (WGS) entry which is preliminary data.</text>
</comment>